<accession>A0ABU4G7P5</accession>
<dbReference type="PROSITE" id="PS51257">
    <property type="entry name" value="PROKAR_LIPOPROTEIN"/>
    <property type="match status" value="1"/>
</dbReference>
<evidence type="ECO:0008006" key="3">
    <source>
        <dbReference type="Google" id="ProtNLM"/>
    </source>
</evidence>
<gene>
    <name evidence="1" type="ORF">QT711_07310</name>
</gene>
<sequence length="222" mass="25173">MKKWIVLLSMLIVLVGCNEKQEESPIDSPPDEQDGTKVEDREGSFTHEAILEGADMAAFFLENGAIAHFHGEGNEFATYTTRTEWLDERHVNVYENNGGVELAKSYRIDDDRIVLLREEPLQTENETVSIEELKELKPIRPYLIFPLEVGDEIGSWTVVSVDETVETPMQQFEQVIVLEETFEDGAVSRSYFAIGFGEIKRSYSAQDGDNPFEVTSEIESIE</sequence>
<reference evidence="1 2" key="1">
    <citation type="submission" date="2023-06" db="EMBL/GenBank/DDBJ databases">
        <title>Sporosarcina sp. nov., isolated from Korean traditional fermented seafood 'Jeotgal'.</title>
        <authorList>
            <person name="Yang A.I."/>
            <person name="Shin N.-R."/>
        </authorList>
    </citation>
    <scope>NUCLEOTIDE SEQUENCE [LARGE SCALE GENOMIC DNA]</scope>
    <source>
        <strain evidence="1 2">KCTC13119</strain>
    </source>
</reference>
<dbReference type="Proteomes" id="UP001282284">
    <property type="component" value="Unassembled WGS sequence"/>
</dbReference>
<keyword evidence="2" id="KW-1185">Reference proteome</keyword>
<protein>
    <recommendedName>
        <fullName evidence="3">Outer membrane lipoprotein-sorting protein</fullName>
    </recommendedName>
</protein>
<evidence type="ECO:0000313" key="2">
    <source>
        <dbReference type="Proteomes" id="UP001282284"/>
    </source>
</evidence>
<dbReference type="RefSeq" id="WP_317943042.1">
    <property type="nucleotide sequence ID" value="NZ_JAUBDI010000005.1"/>
</dbReference>
<proteinExistence type="predicted"/>
<dbReference type="EMBL" id="JAUBDI010000005">
    <property type="protein sequence ID" value="MDW0112989.1"/>
    <property type="molecule type" value="Genomic_DNA"/>
</dbReference>
<comment type="caution">
    <text evidence="1">The sequence shown here is derived from an EMBL/GenBank/DDBJ whole genome shotgun (WGS) entry which is preliminary data.</text>
</comment>
<organism evidence="1 2">
    <name type="scientific">Sporosarcina saromensis</name>
    <dbReference type="NCBI Taxonomy" id="359365"/>
    <lineage>
        <taxon>Bacteria</taxon>
        <taxon>Bacillati</taxon>
        <taxon>Bacillota</taxon>
        <taxon>Bacilli</taxon>
        <taxon>Bacillales</taxon>
        <taxon>Caryophanaceae</taxon>
        <taxon>Sporosarcina</taxon>
    </lineage>
</organism>
<evidence type="ECO:0000313" key="1">
    <source>
        <dbReference type="EMBL" id="MDW0112989.1"/>
    </source>
</evidence>
<name>A0ABU4G7P5_9BACL</name>